<evidence type="ECO:0000256" key="5">
    <source>
        <dbReference type="ARBA" id="ARBA00018679"/>
    </source>
</evidence>
<accession>A0A7J2U2H2</accession>
<sequence>MSKQSNAIFRDGVTLRCIACNYTTSAEPWLFLCPKCGNLMEVVMPSKNNFSWDVARKRRFGVWRYRELLPLSNDVEPITMGEGGTPLISVNRIVNRGVFVKFEGANPTGSFKDRGMTVGITIAKSLGVEGVIVASTGNTAASAAAYAARAGLQCVVVLPRGGVARGKLAQALLHGAKIVEVDGVFDEALEEVFTEVVLNGKRDLYPLNSYNPWRLEGQKTLAFEIVDELEEPPDYVFVPVGNAGNISAIWKGFKELYNYGLISRLPRMIGVQAEGAAPLVRTWALKSRSLMAIEKPVTIASAIRIGKPVNWLKALKAVEESRGTFVSVSDEEIVKSMKDLAMYEGIGVEPASAASLAGYRKALELGIVDRNSVTVLVATGHALKDPDTISKYFSRGE</sequence>
<keyword evidence="6 12" id="KW-0028">Amino-acid biosynthesis</keyword>
<organism evidence="16">
    <name type="scientific">Ignisphaera aggregans</name>
    <dbReference type="NCBI Taxonomy" id="334771"/>
    <lineage>
        <taxon>Archaea</taxon>
        <taxon>Thermoproteota</taxon>
        <taxon>Thermoprotei</taxon>
        <taxon>Desulfurococcales</taxon>
        <taxon>Desulfurococcaceae</taxon>
        <taxon>Ignisphaera</taxon>
    </lineage>
</organism>
<comment type="pathway">
    <text evidence="2 12">Amino-acid biosynthesis; L-threonine biosynthesis; L-threonine from L-aspartate: step 5/5.</text>
</comment>
<feature type="modified residue" description="N6-(pyridoxal phosphate)lysine" evidence="14">
    <location>
        <position position="112"/>
    </location>
</feature>
<keyword evidence="8 12" id="KW-0663">Pyridoxal phosphate</keyword>
<dbReference type="UniPathway" id="UPA00050">
    <property type="reaction ID" value="UER00065"/>
</dbReference>
<dbReference type="CDD" id="cd01563">
    <property type="entry name" value="Thr-synth_1"/>
    <property type="match status" value="1"/>
</dbReference>
<evidence type="ECO:0000256" key="14">
    <source>
        <dbReference type="PIRSR" id="PIRSR038945-2"/>
    </source>
</evidence>
<name>A0A7J2U2H2_9CREN</name>
<evidence type="ECO:0000256" key="6">
    <source>
        <dbReference type="ARBA" id="ARBA00022605"/>
    </source>
</evidence>
<dbReference type="GO" id="GO:0009097">
    <property type="term" value="P:isoleucine biosynthetic process"/>
    <property type="evidence" value="ECO:0007669"/>
    <property type="project" value="TreeGrafter"/>
</dbReference>
<dbReference type="EC" id="4.2.3.1" evidence="4 11"/>
<reference evidence="16" key="1">
    <citation type="journal article" date="2020" name="mSystems">
        <title>Genome- and Community-Level Interaction Insights into Carbon Utilization and Element Cycling Functions of Hydrothermarchaeota in Hydrothermal Sediment.</title>
        <authorList>
            <person name="Zhou Z."/>
            <person name="Liu Y."/>
            <person name="Xu W."/>
            <person name="Pan J."/>
            <person name="Luo Z.H."/>
            <person name="Li M."/>
        </authorList>
    </citation>
    <scope>NUCLEOTIDE SEQUENCE [LARGE SCALE GENOMIC DNA]</scope>
    <source>
        <strain evidence="16">SpSt-125</strain>
    </source>
</reference>
<dbReference type="FunFam" id="3.40.50.1100:FF:000014">
    <property type="entry name" value="Threonine synthase"/>
    <property type="match status" value="1"/>
</dbReference>
<evidence type="ECO:0000259" key="15">
    <source>
        <dbReference type="Pfam" id="PF00291"/>
    </source>
</evidence>
<feature type="domain" description="Tryptophan synthase beta chain-like PALP" evidence="15">
    <location>
        <begin position="78"/>
        <end position="380"/>
    </location>
</feature>
<dbReference type="InterPro" id="IPR050147">
    <property type="entry name" value="Ser/Thr_Dehydratase"/>
</dbReference>
<dbReference type="Gene3D" id="3.40.50.1100">
    <property type="match status" value="2"/>
</dbReference>
<proteinExistence type="inferred from homology"/>
<dbReference type="AlphaFoldDB" id="A0A7J2U2H2"/>
<evidence type="ECO:0000256" key="12">
    <source>
        <dbReference type="PIRNR" id="PIRNR038945"/>
    </source>
</evidence>
<feature type="binding site" evidence="13">
    <location>
        <begin position="241"/>
        <end position="245"/>
    </location>
    <ligand>
        <name>pyridoxal 5'-phosphate</name>
        <dbReference type="ChEBI" id="CHEBI:597326"/>
    </ligand>
</feature>
<dbReference type="GO" id="GO:0004794">
    <property type="term" value="F:threonine deaminase activity"/>
    <property type="evidence" value="ECO:0007669"/>
    <property type="project" value="TreeGrafter"/>
</dbReference>
<dbReference type="NCBIfam" id="TIGR00260">
    <property type="entry name" value="thrC"/>
    <property type="match status" value="1"/>
</dbReference>
<dbReference type="InterPro" id="IPR000634">
    <property type="entry name" value="Ser/Thr_deHydtase_PyrdxlP-BS"/>
</dbReference>
<dbReference type="InterPro" id="IPR036052">
    <property type="entry name" value="TrpB-like_PALP_sf"/>
</dbReference>
<dbReference type="InterPro" id="IPR026260">
    <property type="entry name" value="Thr_Synthase_bac/arc"/>
</dbReference>
<dbReference type="InterPro" id="IPR001926">
    <property type="entry name" value="TrpB-like_PALP"/>
</dbReference>
<dbReference type="GO" id="GO:0030170">
    <property type="term" value="F:pyridoxal phosphate binding"/>
    <property type="evidence" value="ECO:0007669"/>
    <property type="project" value="InterPro"/>
</dbReference>
<feature type="binding site" evidence="13">
    <location>
        <position position="138"/>
    </location>
    <ligand>
        <name>pyridoxal 5'-phosphate</name>
        <dbReference type="ChEBI" id="CHEBI:597326"/>
    </ligand>
</feature>
<comment type="caution">
    <text evidence="16">The sequence shown here is derived from an EMBL/GenBank/DDBJ whole genome shotgun (WGS) entry which is preliminary data.</text>
</comment>
<keyword evidence="9 12" id="KW-0456">Lyase</keyword>
<evidence type="ECO:0000256" key="11">
    <source>
        <dbReference type="NCBIfam" id="TIGR00260"/>
    </source>
</evidence>
<evidence type="ECO:0000313" key="16">
    <source>
        <dbReference type="EMBL" id="HEM67050.1"/>
    </source>
</evidence>
<dbReference type="PANTHER" id="PTHR48078">
    <property type="entry name" value="THREONINE DEHYDRATASE, MITOCHONDRIAL-RELATED"/>
    <property type="match status" value="1"/>
</dbReference>
<evidence type="ECO:0000256" key="9">
    <source>
        <dbReference type="ARBA" id="ARBA00023239"/>
    </source>
</evidence>
<dbReference type="GO" id="GO:0003941">
    <property type="term" value="F:L-serine ammonia-lyase activity"/>
    <property type="evidence" value="ECO:0007669"/>
    <property type="project" value="TreeGrafter"/>
</dbReference>
<keyword evidence="7 12" id="KW-0791">Threonine biosynthesis</keyword>
<dbReference type="PROSITE" id="PS00165">
    <property type="entry name" value="DEHYDRATASE_SER_THR"/>
    <property type="match status" value="1"/>
</dbReference>
<comment type="function">
    <text evidence="12">Catalyzes the gamma-elimination of phosphate from L-phosphohomoserine and the beta-addition of water to produce L-threonine.</text>
</comment>
<feature type="binding site" evidence="13">
    <location>
        <position position="379"/>
    </location>
    <ligand>
        <name>pyridoxal 5'-phosphate</name>
        <dbReference type="ChEBI" id="CHEBI:597326"/>
    </ligand>
</feature>
<dbReference type="EMBL" id="DSEU01000040">
    <property type="protein sequence ID" value="HEM67050.1"/>
    <property type="molecule type" value="Genomic_DNA"/>
</dbReference>
<protein>
    <recommendedName>
        <fullName evidence="5 11">Threonine synthase</fullName>
        <ecNumber evidence="4 11">4.2.3.1</ecNumber>
    </recommendedName>
</protein>
<dbReference type="GO" id="GO:0009088">
    <property type="term" value="P:threonine biosynthetic process"/>
    <property type="evidence" value="ECO:0007669"/>
    <property type="project" value="UniProtKB-UniRule"/>
</dbReference>
<evidence type="ECO:0000256" key="10">
    <source>
        <dbReference type="ARBA" id="ARBA00049144"/>
    </source>
</evidence>
<dbReference type="SUPFAM" id="SSF53686">
    <property type="entry name" value="Tryptophan synthase beta subunit-like PLP-dependent enzymes"/>
    <property type="match status" value="1"/>
</dbReference>
<dbReference type="GO" id="GO:0006567">
    <property type="term" value="P:L-threonine catabolic process"/>
    <property type="evidence" value="ECO:0007669"/>
    <property type="project" value="TreeGrafter"/>
</dbReference>
<evidence type="ECO:0000256" key="7">
    <source>
        <dbReference type="ARBA" id="ARBA00022697"/>
    </source>
</evidence>
<evidence type="ECO:0000256" key="1">
    <source>
        <dbReference type="ARBA" id="ARBA00001933"/>
    </source>
</evidence>
<comment type="catalytic activity">
    <reaction evidence="10 12">
        <text>O-phospho-L-homoserine + H2O = L-threonine + phosphate</text>
        <dbReference type="Rhea" id="RHEA:10840"/>
        <dbReference type="ChEBI" id="CHEBI:15377"/>
        <dbReference type="ChEBI" id="CHEBI:43474"/>
        <dbReference type="ChEBI" id="CHEBI:57590"/>
        <dbReference type="ChEBI" id="CHEBI:57926"/>
        <dbReference type="EC" id="4.2.3.1"/>
    </reaction>
</comment>
<evidence type="ECO:0000256" key="8">
    <source>
        <dbReference type="ARBA" id="ARBA00022898"/>
    </source>
</evidence>
<evidence type="ECO:0000256" key="13">
    <source>
        <dbReference type="PIRSR" id="PIRSR038945-1"/>
    </source>
</evidence>
<evidence type="ECO:0000256" key="4">
    <source>
        <dbReference type="ARBA" id="ARBA00013028"/>
    </source>
</evidence>
<dbReference type="PIRSF" id="PIRSF038945">
    <property type="entry name" value="Thr_synthase"/>
    <property type="match status" value="1"/>
</dbReference>
<evidence type="ECO:0000256" key="2">
    <source>
        <dbReference type="ARBA" id="ARBA00004979"/>
    </source>
</evidence>
<gene>
    <name evidence="16" type="ORF">ENO26_05740</name>
</gene>
<dbReference type="GO" id="GO:0006565">
    <property type="term" value="P:L-serine catabolic process"/>
    <property type="evidence" value="ECO:0007669"/>
    <property type="project" value="TreeGrafter"/>
</dbReference>
<dbReference type="InterPro" id="IPR004450">
    <property type="entry name" value="Thr_synthase-like"/>
</dbReference>
<dbReference type="Pfam" id="PF00291">
    <property type="entry name" value="PALP"/>
    <property type="match status" value="1"/>
</dbReference>
<comment type="similarity">
    <text evidence="3 12">Belongs to the threonine synthase family.</text>
</comment>
<evidence type="ECO:0000256" key="3">
    <source>
        <dbReference type="ARBA" id="ARBA00005517"/>
    </source>
</evidence>
<dbReference type="GO" id="GO:0004795">
    <property type="term" value="F:threonine synthase activity"/>
    <property type="evidence" value="ECO:0007669"/>
    <property type="project" value="UniProtKB-UniRule"/>
</dbReference>
<comment type="cofactor">
    <cofactor evidence="1 12 13">
        <name>pyridoxal 5'-phosphate</name>
        <dbReference type="ChEBI" id="CHEBI:597326"/>
    </cofactor>
</comment>
<dbReference type="PANTHER" id="PTHR48078:SF6">
    <property type="entry name" value="L-THREONINE DEHYDRATASE CATABOLIC TDCB"/>
    <property type="match status" value="1"/>
</dbReference>